<comment type="similarity">
    <text evidence="1">Belongs to the YciI family.</text>
</comment>
<comment type="caution">
    <text evidence="3">The sequence shown here is derived from an EMBL/GenBank/DDBJ whole genome shotgun (WGS) entry which is preliminary data.</text>
</comment>
<proteinExistence type="inferred from homology"/>
<dbReference type="Proteomes" id="UP001172082">
    <property type="component" value="Unassembled WGS sequence"/>
</dbReference>
<dbReference type="EMBL" id="JAUJEA010000013">
    <property type="protein sequence ID" value="MDN5204874.1"/>
    <property type="molecule type" value="Genomic_DNA"/>
</dbReference>
<keyword evidence="4" id="KW-1185">Reference proteome</keyword>
<name>A0ABT8KVS2_9BACT</name>
<evidence type="ECO:0000259" key="2">
    <source>
        <dbReference type="Pfam" id="PF03795"/>
    </source>
</evidence>
<dbReference type="Gene3D" id="3.30.70.1060">
    <property type="entry name" value="Dimeric alpha+beta barrel"/>
    <property type="match status" value="1"/>
</dbReference>
<evidence type="ECO:0000313" key="4">
    <source>
        <dbReference type="Proteomes" id="UP001172082"/>
    </source>
</evidence>
<reference evidence="3" key="1">
    <citation type="submission" date="2023-06" db="EMBL/GenBank/DDBJ databases">
        <title>Genomic of Parafulvivirga corallium.</title>
        <authorList>
            <person name="Wang G."/>
        </authorList>
    </citation>
    <scope>NUCLEOTIDE SEQUENCE</scope>
    <source>
        <strain evidence="3">BMA10</strain>
    </source>
</reference>
<dbReference type="InterPro" id="IPR005545">
    <property type="entry name" value="YCII"/>
</dbReference>
<evidence type="ECO:0000313" key="3">
    <source>
        <dbReference type="EMBL" id="MDN5204874.1"/>
    </source>
</evidence>
<protein>
    <submittedName>
        <fullName evidence="3">YciI family protein</fullName>
    </submittedName>
</protein>
<dbReference type="PANTHER" id="PTHR35174">
    <property type="entry name" value="BLL7171 PROTEIN-RELATED"/>
    <property type="match status" value="1"/>
</dbReference>
<dbReference type="InterPro" id="IPR011008">
    <property type="entry name" value="Dimeric_a/b-barrel"/>
</dbReference>
<accession>A0ABT8KVS2</accession>
<organism evidence="3 4">
    <name type="scientific">Splendidivirga corallicola</name>
    <dbReference type="NCBI Taxonomy" id="3051826"/>
    <lineage>
        <taxon>Bacteria</taxon>
        <taxon>Pseudomonadati</taxon>
        <taxon>Bacteroidota</taxon>
        <taxon>Cytophagia</taxon>
        <taxon>Cytophagales</taxon>
        <taxon>Splendidivirgaceae</taxon>
        <taxon>Splendidivirga</taxon>
    </lineage>
</organism>
<sequence>MKDFMLIFIGVDYAEMELSPEEIQGRAQSWMTWQEKMEKQGVLKGGNALQSDLKRINGPDRTITDRASTEIKEIIGGYYLVQAENIERAIGIAQDYPDYDLGGKVEVRELMYYN</sequence>
<dbReference type="SUPFAM" id="SSF54909">
    <property type="entry name" value="Dimeric alpha+beta barrel"/>
    <property type="match status" value="1"/>
</dbReference>
<feature type="domain" description="YCII-related" evidence="2">
    <location>
        <begin position="12"/>
        <end position="110"/>
    </location>
</feature>
<dbReference type="PANTHER" id="PTHR35174:SF1">
    <property type="entry name" value="BLL0086 PROTEIN"/>
    <property type="match status" value="1"/>
</dbReference>
<dbReference type="Pfam" id="PF03795">
    <property type="entry name" value="YCII"/>
    <property type="match status" value="1"/>
</dbReference>
<evidence type="ECO:0000256" key="1">
    <source>
        <dbReference type="ARBA" id="ARBA00007689"/>
    </source>
</evidence>
<gene>
    <name evidence="3" type="ORF">QQ008_26015</name>
</gene>
<dbReference type="RefSeq" id="WP_346754897.1">
    <property type="nucleotide sequence ID" value="NZ_JAUJEA010000013.1"/>
</dbReference>